<reference evidence="3" key="2">
    <citation type="submission" date="2019-12" db="EMBL/GenBank/DDBJ databases">
        <title>Haloferax alexandrinus strain pws11.</title>
        <authorList>
            <person name="Verma D.K."/>
            <person name="Gopal K."/>
            <person name="Prasad E.S."/>
        </authorList>
    </citation>
    <scope>NUCLEOTIDE SEQUENCE</scope>
    <source>
        <strain evidence="3">Pws11</strain>
    </source>
</reference>
<feature type="region of interest" description="Disordered" evidence="1">
    <location>
        <begin position="1"/>
        <end position="34"/>
    </location>
</feature>
<accession>A0A558G7W7</accession>
<dbReference type="Proteomes" id="UP000619835">
    <property type="component" value="Unassembled WGS sequence"/>
</dbReference>
<dbReference type="EMBL" id="VMTR01000137">
    <property type="protein sequence ID" value="TVT93848.1"/>
    <property type="molecule type" value="Genomic_DNA"/>
</dbReference>
<reference evidence="5 6" key="1">
    <citation type="submission" date="2019-07" db="EMBL/GenBank/DDBJ databases">
        <title>Draft genome sequence of Haloferax volcanii SS0101, isolated from salt farm in Samut Sakhon, Thailand.</title>
        <authorList>
            <person name="Wanthongcharoen S."/>
            <person name="Yamprayoonswat W."/>
            <person name="Ruangsuj P."/>
            <person name="Thongpramul N."/>
            <person name="Jumpathong W."/>
            <person name="Sittihan S."/>
            <person name="Kanjanavas P."/>
            <person name="Yasawong M."/>
        </authorList>
    </citation>
    <scope>NUCLEOTIDE SEQUENCE [LARGE SCALE GENOMIC DNA]</scope>
    <source>
        <strain evidence="5 6">SS0101</strain>
    </source>
</reference>
<dbReference type="KEGG" id="hale:G3A49_18500"/>
<dbReference type="Pfam" id="PF26445">
    <property type="entry name" value="DUF8124"/>
    <property type="match status" value="1"/>
</dbReference>
<evidence type="ECO:0000313" key="7">
    <source>
        <dbReference type="Proteomes" id="UP000465667"/>
    </source>
</evidence>
<name>A0A6C0UXV5_HALVO</name>
<dbReference type="EMBL" id="CP048738">
    <property type="protein sequence ID" value="QIB79967.1"/>
    <property type="molecule type" value="Genomic_DNA"/>
</dbReference>
<dbReference type="InterPro" id="IPR058437">
    <property type="entry name" value="DUF8124"/>
</dbReference>
<evidence type="ECO:0000259" key="2">
    <source>
        <dbReference type="Pfam" id="PF26445"/>
    </source>
</evidence>
<evidence type="ECO:0000256" key="1">
    <source>
        <dbReference type="SAM" id="MobiDB-lite"/>
    </source>
</evidence>
<organism evidence="4 7">
    <name type="scientific">Haloferax volcanii</name>
    <name type="common">Halobacterium volcanii</name>
    <dbReference type="NCBI Taxonomy" id="2246"/>
    <lineage>
        <taxon>Archaea</taxon>
        <taxon>Methanobacteriati</taxon>
        <taxon>Methanobacteriota</taxon>
        <taxon>Stenosarchaea group</taxon>
        <taxon>Halobacteria</taxon>
        <taxon>Halobacteriales</taxon>
        <taxon>Haloferacaceae</taxon>
        <taxon>Haloferax</taxon>
    </lineage>
</organism>
<dbReference type="GeneID" id="301159702"/>
<evidence type="ECO:0000313" key="5">
    <source>
        <dbReference type="EMBL" id="TVT93848.1"/>
    </source>
</evidence>
<dbReference type="RefSeq" id="WP_004061128.1">
    <property type="nucleotide sequence ID" value="NZ_CP048738.1"/>
</dbReference>
<evidence type="ECO:0000313" key="6">
    <source>
        <dbReference type="Proteomes" id="UP000320212"/>
    </source>
</evidence>
<evidence type="ECO:0000313" key="4">
    <source>
        <dbReference type="EMBL" id="QIB79967.1"/>
    </source>
</evidence>
<protein>
    <recommendedName>
        <fullName evidence="2">DUF8124 domain-containing protein</fullName>
    </recommendedName>
</protein>
<dbReference type="EMBL" id="WOWC01000001">
    <property type="protein sequence ID" value="NLV04514.1"/>
    <property type="molecule type" value="Genomic_DNA"/>
</dbReference>
<feature type="domain" description="DUF8124" evidence="2">
    <location>
        <begin position="33"/>
        <end position="119"/>
    </location>
</feature>
<reference evidence="4 7" key="3">
    <citation type="submission" date="2020-02" db="EMBL/GenBank/DDBJ databases">
        <title>Whole genome sequence of Haloferax alexandrinus pws1.</title>
        <authorList>
            <person name="Verma D.K."/>
            <person name="Gopal K."/>
            <person name="Prasad E.S."/>
        </authorList>
    </citation>
    <scope>NUCLEOTIDE SEQUENCE [LARGE SCALE GENOMIC DNA]</scope>
    <source>
        <strain evidence="4">Wsp1</strain>
        <strain evidence="7">wsp1</strain>
    </source>
</reference>
<dbReference type="Proteomes" id="UP000320212">
    <property type="component" value="Unassembled WGS sequence"/>
</dbReference>
<sequence>MTDPDETASEPASASTADSGAATTDSSTDDATDADTFRVGIHVTETELRFVVNVPSDIDSGWTDPDAFQRLVERVTWEQLDQRATLQTVATNAAEGETVFLGTVTLRPDETVVDHTLRVPPLDGA</sequence>
<feature type="compositionally biased region" description="Low complexity" evidence="1">
    <location>
        <begin position="9"/>
        <end position="26"/>
    </location>
</feature>
<accession>A0A6C0UXV5</accession>
<dbReference type="Proteomes" id="UP000465667">
    <property type="component" value="Chromosome"/>
</dbReference>
<dbReference type="AlphaFoldDB" id="A0A6C0UXV5"/>
<gene>
    <name evidence="5" type="ORF">FQA18_15115</name>
    <name evidence="4" type="ORF">G3A49_18500</name>
    <name evidence="3" type="ORF">GOC85_18350</name>
</gene>
<evidence type="ECO:0000313" key="3">
    <source>
        <dbReference type="EMBL" id="NLV04514.1"/>
    </source>
</evidence>
<proteinExistence type="predicted"/>